<dbReference type="PROSITE" id="PS50011">
    <property type="entry name" value="PROTEIN_KINASE_DOM"/>
    <property type="match status" value="1"/>
</dbReference>
<organism evidence="8 9">
    <name type="scientific">Helianthus annuus</name>
    <name type="common">Common sunflower</name>
    <dbReference type="NCBI Taxonomy" id="4232"/>
    <lineage>
        <taxon>Eukaryota</taxon>
        <taxon>Viridiplantae</taxon>
        <taxon>Streptophyta</taxon>
        <taxon>Embryophyta</taxon>
        <taxon>Tracheophyta</taxon>
        <taxon>Spermatophyta</taxon>
        <taxon>Magnoliopsida</taxon>
        <taxon>eudicotyledons</taxon>
        <taxon>Gunneridae</taxon>
        <taxon>Pentapetalae</taxon>
        <taxon>asterids</taxon>
        <taxon>campanulids</taxon>
        <taxon>Asterales</taxon>
        <taxon>Asteraceae</taxon>
        <taxon>Asteroideae</taxon>
        <taxon>Heliantheae alliance</taxon>
        <taxon>Heliantheae</taxon>
        <taxon>Helianthus</taxon>
    </lineage>
</organism>
<evidence type="ECO:0000256" key="5">
    <source>
        <dbReference type="ARBA" id="ARBA00022840"/>
    </source>
</evidence>
<evidence type="ECO:0000313" key="9">
    <source>
        <dbReference type="Proteomes" id="UP000215914"/>
    </source>
</evidence>
<dbReference type="Gramene" id="mRNA:HanXRQr2_Chr04g0141861">
    <property type="protein sequence ID" value="CDS:HanXRQr2_Chr04g0141861.1"/>
    <property type="gene ID" value="HanXRQr2_Chr04g0141861"/>
</dbReference>
<dbReference type="GO" id="GO:0004674">
    <property type="term" value="F:protein serine/threonine kinase activity"/>
    <property type="evidence" value="ECO:0007669"/>
    <property type="project" value="UniProtKB-KW"/>
</dbReference>
<dbReference type="PANTHER" id="PTHR27003">
    <property type="entry name" value="OS07G0166700 PROTEIN"/>
    <property type="match status" value="1"/>
</dbReference>
<dbReference type="PANTHER" id="PTHR27003:SF342">
    <property type="entry name" value="TYROSINE-PROTEIN KINASE, CSF-1_PDGF RECEPTOR FAMILY-RELATED"/>
    <property type="match status" value="1"/>
</dbReference>
<keyword evidence="5 6" id="KW-0067">ATP-binding</keyword>
<protein>
    <recommendedName>
        <fullName evidence="7">Protein kinase domain-containing protein</fullName>
    </recommendedName>
</protein>
<name>A0A9K3J468_HELAN</name>
<dbReference type="EMBL" id="MNCJ02000319">
    <property type="protein sequence ID" value="KAF5808124.1"/>
    <property type="molecule type" value="Genomic_DNA"/>
</dbReference>
<dbReference type="Pfam" id="PF07714">
    <property type="entry name" value="PK_Tyr_Ser-Thr"/>
    <property type="match status" value="1"/>
</dbReference>
<reference evidence="8" key="2">
    <citation type="submission" date="2020-06" db="EMBL/GenBank/DDBJ databases">
        <title>Helianthus annuus Genome sequencing and assembly Release 2.</title>
        <authorList>
            <person name="Gouzy J."/>
            <person name="Langlade N."/>
            <person name="Munos S."/>
        </authorList>
    </citation>
    <scope>NUCLEOTIDE SEQUENCE</scope>
    <source>
        <tissue evidence="8">Leaves</tissue>
    </source>
</reference>
<dbReference type="InterPro" id="IPR045272">
    <property type="entry name" value="ANXUR1/2-like"/>
</dbReference>
<evidence type="ECO:0000256" key="1">
    <source>
        <dbReference type="ARBA" id="ARBA00022527"/>
    </source>
</evidence>
<evidence type="ECO:0000256" key="6">
    <source>
        <dbReference type="PROSITE-ProRule" id="PRU10141"/>
    </source>
</evidence>
<reference evidence="8" key="1">
    <citation type="journal article" date="2017" name="Nature">
        <title>The sunflower genome provides insights into oil metabolism, flowering and Asterid evolution.</title>
        <authorList>
            <person name="Badouin H."/>
            <person name="Gouzy J."/>
            <person name="Grassa C.J."/>
            <person name="Murat F."/>
            <person name="Staton S.E."/>
            <person name="Cottret L."/>
            <person name="Lelandais-Briere C."/>
            <person name="Owens G.L."/>
            <person name="Carrere S."/>
            <person name="Mayjonade B."/>
            <person name="Legrand L."/>
            <person name="Gill N."/>
            <person name="Kane N.C."/>
            <person name="Bowers J.E."/>
            <person name="Hubner S."/>
            <person name="Bellec A."/>
            <person name="Berard A."/>
            <person name="Berges H."/>
            <person name="Blanchet N."/>
            <person name="Boniface M.C."/>
            <person name="Brunel D."/>
            <person name="Catrice O."/>
            <person name="Chaidir N."/>
            <person name="Claudel C."/>
            <person name="Donnadieu C."/>
            <person name="Faraut T."/>
            <person name="Fievet G."/>
            <person name="Helmstetter N."/>
            <person name="King M."/>
            <person name="Knapp S.J."/>
            <person name="Lai Z."/>
            <person name="Le Paslier M.C."/>
            <person name="Lippi Y."/>
            <person name="Lorenzon L."/>
            <person name="Mandel J.R."/>
            <person name="Marage G."/>
            <person name="Marchand G."/>
            <person name="Marquand E."/>
            <person name="Bret-Mestries E."/>
            <person name="Morien E."/>
            <person name="Nambeesan S."/>
            <person name="Nguyen T."/>
            <person name="Pegot-Espagnet P."/>
            <person name="Pouilly N."/>
            <person name="Raftis F."/>
            <person name="Sallet E."/>
            <person name="Schiex T."/>
            <person name="Thomas J."/>
            <person name="Vandecasteele C."/>
            <person name="Vares D."/>
            <person name="Vear F."/>
            <person name="Vautrin S."/>
            <person name="Crespi M."/>
            <person name="Mangin B."/>
            <person name="Burke J.M."/>
            <person name="Salse J."/>
            <person name="Munos S."/>
            <person name="Vincourt P."/>
            <person name="Rieseberg L.H."/>
            <person name="Langlade N.B."/>
        </authorList>
    </citation>
    <scope>NUCLEOTIDE SEQUENCE</scope>
    <source>
        <tissue evidence="8">Leaves</tissue>
    </source>
</reference>
<feature type="domain" description="Protein kinase" evidence="7">
    <location>
        <begin position="40"/>
        <end position="112"/>
    </location>
</feature>
<dbReference type="Gene3D" id="3.30.200.20">
    <property type="entry name" value="Phosphorylase Kinase, domain 1"/>
    <property type="match status" value="1"/>
</dbReference>
<keyword evidence="2 8" id="KW-0808">Transferase</keyword>
<evidence type="ECO:0000256" key="4">
    <source>
        <dbReference type="ARBA" id="ARBA00022777"/>
    </source>
</evidence>
<dbReference type="AlphaFoldDB" id="A0A9K3J468"/>
<dbReference type="InterPro" id="IPR017441">
    <property type="entry name" value="Protein_kinase_ATP_BS"/>
</dbReference>
<proteinExistence type="predicted"/>
<keyword evidence="1" id="KW-0723">Serine/threonine-protein kinase</keyword>
<dbReference type="InterPro" id="IPR001245">
    <property type="entry name" value="Ser-Thr/Tyr_kinase_cat_dom"/>
</dbReference>
<dbReference type="InterPro" id="IPR000719">
    <property type="entry name" value="Prot_kinase_dom"/>
</dbReference>
<dbReference type="Proteomes" id="UP000215914">
    <property type="component" value="Unassembled WGS sequence"/>
</dbReference>
<gene>
    <name evidence="8" type="ORF">HanXRQr2_Chr04g0141861</name>
</gene>
<comment type="caution">
    <text evidence="8">The sequence shown here is derived from an EMBL/GenBank/DDBJ whole genome shotgun (WGS) entry which is preliminary data.</text>
</comment>
<feature type="binding site" evidence="6">
    <location>
        <position position="71"/>
    </location>
    <ligand>
        <name>ATP</name>
        <dbReference type="ChEBI" id="CHEBI:30616"/>
    </ligand>
</feature>
<dbReference type="SUPFAM" id="SSF56112">
    <property type="entry name" value="Protein kinase-like (PK-like)"/>
    <property type="match status" value="1"/>
</dbReference>
<dbReference type="InterPro" id="IPR011009">
    <property type="entry name" value="Kinase-like_dom_sf"/>
</dbReference>
<dbReference type="PROSITE" id="PS00107">
    <property type="entry name" value="PROTEIN_KINASE_ATP"/>
    <property type="match status" value="1"/>
</dbReference>
<evidence type="ECO:0000259" key="7">
    <source>
        <dbReference type="PROSITE" id="PS50011"/>
    </source>
</evidence>
<keyword evidence="3 6" id="KW-0547">Nucleotide-binding</keyword>
<evidence type="ECO:0000256" key="3">
    <source>
        <dbReference type="ARBA" id="ARBA00022741"/>
    </source>
</evidence>
<keyword evidence="9" id="KW-1185">Reference proteome</keyword>
<dbReference type="FunFam" id="3.30.200.20:FF:000039">
    <property type="entry name" value="receptor-like protein kinase FERONIA"/>
    <property type="match status" value="1"/>
</dbReference>
<keyword evidence="4" id="KW-0418">Kinase</keyword>
<dbReference type="GO" id="GO:0004714">
    <property type="term" value="F:transmembrane receptor protein tyrosine kinase activity"/>
    <property type="evidence" value="ECO:0007669"/>
    <property type="project" value="InterPro"/>
</dbReference>
<dbReference type="GO" id="GO:0005524">
    <property type="term" value="F:ATP binding"/>
    <property type="evidence" value="ECO:0007669"/>
    <property type="project" value="UniProtKB-UniRule"/>
</dbReference>
<evidence type="ECO:0000256" key="2">
    <source>
        <dbReference type="ARBA" id="ARBA00022679"/>
    </source>
</evidence>
<sequence>MFLATGDVMESEPSTSSSIQRSQACRHFEFHEILLATKNFDESLVIGSGGFGKVYKGNIIYESSLLVVAIKRLDSMSNQGATEFWAEVEMLSMLRHCNLVSLILVTVITKKR</sequence>
<accession>A0A9K3J468</accession>
<evidence type="ECO:0000313" key="8">
    <source>
        <dbReference type="EMBL" id="KAF5808124.1"/>
    </source>
</evidence>